<organism evidence="1 2">
    <name type="scientific">Strigomonas culicis</name>
    <dbReference type="NCBI Taxonomy" id="28005"/>
    <lineage>
        <taxon>Eukaryota</taxon>
        <taxon>Discoba</taxon>
        <taxon>Euglenozoa</taxon>
        <taxon>Kinetoplastea</taxon>
        <taxon>Metakinetoplastina</taxon>
        <taxon>Trypanosomatida</taxon>
        <taxon>Trypanosomatidae</taxon>
        <taxon>Strigomonadinae</taxon>
        <taxon>Strigomonas</taxon>
    </lineage>
</organism>
<comment type="caution">
    <text evidence="1">The sequence shown here is derived from an EMBL/GenBank/DDBJ whole genome shotgun (WGS) entry which is preliminary data.</text>
</comment>
<protein>
    <submittedName>
        <fullName evidence="1">Uncharacterized protein</fullName>
    </submittedName>
</protein>
<gene>
    <name evidence="1" type="ORF">STCU_06730</name>
</gene>
<proteinExistence type="predicted"/>
<dbReference type="InterPro" id="IPR027417">
    <property type="entry name" value="P-loop_NTPase"/>
</dbReference>
<evidence type="ECO:0000313" key="2">
    <source>
        <dbReference type="Proteomes" id="UP000015354"/>
    </source>
</evidence>
<dbReference type="EMBL" id="ATMH01006730">
    <property type="protein sequence ID" value="EPY25513.1"/>
    <property type="molecule type" value="Genomic_DNA"/>
</dbReference>
<sequence>MEAVLHSEFDASVSLGSGYICVLGPPGSGKTTTVLNYLVDCEQAFQENEAPAPDAAAEAGDGAPPMAKVFRTEYISGRFTAGDTLSRLAHRLRVGGPSRRAAADLSLLDFGVVVEAWLGAHAPGSALHLVVDDADLLEEGAESVNLWLSNCLGDHTVDRVLCLWLIAQTPLRVGNCFRFHFLSQPSADVICGWLQAQCDRYVASTAATAPDDDECCQDDVFLPPSATERIVGQAVRYYRTHQPMCASVVCRDVRLLLPRVYALLPALAAVGQGPERPARLNAMHFAAAWGASRGGDGAATADAAATAADALVAALRRVGYGAVLLAFCAFYCGALPHAKQLKALGGADAGRPPGSEANAHSHRAAVLSAAAHPVSVPRLLFCYQALLRMCTVHVDPVEFCSADMALHHLHGLVAWGLLSPMSSQNVQSYHCWIPVSTALQLGNLLSLNLYDLIPA</sequence>
<dbReference type="AlphaFoldDB" id="S9U9B8"/>
<dbReference type="SUPFAM" id="SSF52540">
    <property type="entry name" value="P-loop containing nucleoside triphosphate hydrolases"/>
    <property type="match status" value="1"/>
</dbReference>
<keyword evidence="2" id="KW-1185">Reference proteome</keyword>
<name>S9U9B8_9TRYP</name>
<reference evidence="1 2" key="1">
    <citation type="journal article" date="2013" name="PLoS ONE">
        <title>Predicting the Proteins of Angomonas deanei, Strigomonas culicis and Their Respective Endosymbionts Reveals New Aspects of the Trypanosomatidae Family.</title>
        <authorList>
            <person name="Motta M.C."/>
            <person name="Martins A.C."/>
            <person name="de Souza S.S."/>
            <person name="Catta-Preta C.M."/>
            <person name="Silva R."/>
            <person name="Klein C.C."/>
            <person name="de Almeida L.G."/>
            <person name="de Lima Cunha O."/>
            <person name="Ciapina L.P."/>
            <person name="Brocchi M."/>
            <person name="Colabardini A.C."/>
            <person name="de Araujo Lima B."/>
            <person name="Machado C.R."/>
            <person name="de Almeida Soares C.M."/>
            <person name="Probst C.M."/>
            <person name="de Menezes C.B."/>
            <person name="Thompson C.E."/>
            <person name="Bartholomeu D.C."/>
            <person name="Gradia D.F."/>
            <person name="Pavoni D.P."/>
            <person name="Grisard E.C."/>
            <person name="Fantinatti-Garboggini F."/>
            <person name="Marchini F.K."/>
            <person name="Rodrigues-Luiz G.F."/>
            <person name="Wagner G."/>
            <person name="Goldman G.H."/>
            <person name="Fietto J.L."/>
            <person name="Elias M.C."/>
            <person name="Goldman M.H."/>
            <person name="Sagot M.F."/>
            <person name="Pereira M."/>
            <person name="Stoco P.H."/>
            <person name="de Mendonca-Neto R.P."/>
            <person name="Teixeira S.M."/>
            <person name="Maciel T.E."/>
            <person name="de Oliveira Mendes T.A."/>
            <person name="Urmenyi T.P."/>
            <person name="de Souza W."/>
            <person name="Schenkman S."/>
            <person name="de Vasconcelos A.T."/>
        </authorList>
    </citation>
    <scope>NUCLEOTIDE SEQUENCE [LARGE SCALE GENOMIC DNA]</scope>
</reference>
<evidence type="ECO:0000313" key="1">
    <source>
        <dbReference type="EMBL" id="EPY25513.1"/>
    </source>
</evidence>
<dbReference type="OrthoDB" id="278340at2759"/>
<dbReference type="Proteomes" id="UP000015354">
    <property type="component" value="Unassembled WGS sequence"/>
</dbReference>
<accession>S9U9B8</accession>